<evidence type="ECO:0000256" key="1">
    <source>
        <dbReference type="SAM" id="Phobius"/>
    </source>
</evidence>
<comment type="caution">
    <text evidence="3">The sequence shown here is derived from an EMBL/GenBank/DDBJ whole genome shotgun (WGS) entry which is preliminary data.</text>
</comment>
<feature type="transmembrane region" description="Helical" evidence="1">
    <location>
        <begin position="122"/>
        <end position="141"/>
    </location>
</feature>
<feature type="transmembrane region" description="Helical" evidence="1">
    <location>
        <begin position="239"/>
        <end position="260"/>
    </location>
</feature>
<keyword evidence="1" id="KW-1133">Transmembrane helix</keyword>
<dbReference type="PANTHER" id="PTHR36435:SF1">
    <property type="entry name" value="CAAX AMINO TERMINAL PROTEASE FAMILY PROTEIN"/>
    <property type="match status" value="1"/>
</dbReference>
<reference evidence="4" key="1">
    <citation type="journal article" date="2019" name="Int. J. Syst. Evol. Microbiol.">
        <title>The Global Catalogue of Microorganisms (GCM) 10K type strain sequencing project: providing services to taxonomists for standard genome sequencing and annotation.</title>
        <authorList>
            <consortium name="The Broad Institute Genomics Platform"/>
            <consortium name="The Broad Institute Genome Sequencing Center for Infectious Disease"/>
            <person name="Wu L."/>
            <person name="Ma J."/>
        </authorList>
    </citation>
    <scope>NUCLEOTIDE SEQUENCE [LARGE SCALE GENOMIC DNA]</scope>
    <source>
        <strain evidence="4">NBRC 102407</strain>
    </source>
</reference>
<feature type="transmembrane region" description="Helical" evidence="1">
    <location>
        <begin position="94"/>
        <end position="116"/>
    </location>
</feature>
<feature type="domain" description="CAAX prenyl protease 2/Lysostaphin resistance protein A-like" evidence="2">
    <location>
        <begin position="126"/>
        <end position="224"/>
    </location>
</feature>
<feature type="transmembrane region" description="Helical" evidence="1">
    <location>
        <begin position="162"/>
        <end position="181"/>
    </location>
</feature>
<evidence type="ECO:0000259" key="2">
    <source>
        <dbReference type="Pfam" id="PF02517"/>
    </source>
</evidence>
<dbReference type="Pfam" id="PF02517">
    <property type="entry name" value="Rce1-like"/>
    <property type="match status" value="1"/>
</dbReference>
<dbReference type="Proteomes" id="UP001157167">
    <property type="component" value="Unassembled WGS sequence"/>
</dbReference>
<dbReference type="InterPro" id="IPR003675">
    <property type="entry name" value="Rce1/LyrA-like_dom"/>
</dbReference>
<organism evidence="3 4">
    <name type="scientific">Zoogloea oryzae</name>
    <dbReference type="NCBI Taxonomy" id="310767"/>
    <lineage>
        <taxon>Bacteria</taxon>
        <taxon>Pseudomonadati</taxon>
        <taxon>Pseudomonadota</taxon>
        <taxon>Betaproteobacteria</taxon>
        <taxon>Rhodocyclales</taxon>
        <taxon>Zoogloeaceae</taxon>
        <taxon>Zoogloea</taxon>
    </lineage>
</organism>
<feature type="transmembrane region" description="Helical" evidence="1">
    <location>
        <begin position="21"/>
        <end position="43"/>
    </location>
</feature>
<dbReference type="PANTHER" id="PTHR36435">
    <property type="entry name" value="SLR1288 PROTEIN"/>
    <property type="match status" value="1"/>
</dbReference>
<dbReference type="EMBL" id="BSPX01000011">
    <property type="protein sequence ID" value="GLT21699.1"/>
    <property type="molecule type" value="Genomic_DNA"/>
</dbReference>
<gene>
    <name evidence="3" type="ORF">GCM10007933_11510</name>
</gene>
<keyword evidence="4" id="KW-1185">Reference proteome</keyword>
<name>A0ABQ6F8Y0_9RHOO</name>
<feature type="transmembrane region" description="Helical" evidence="1">
    <location>
        <begin position="63"/>
        <end position="82"/>
    </location>
</feature>
<protein>
    <recommendedName>
        <fullName evidence="2">CAAX prenyl protease 2/Lysostaphin resistance protein A-like domain-containing protein</fullName>
    </recommendedName>
</protein>
<evidence type="ECO:0000313" key="4">
    <source>
        <dbReference type="Proteomes" id="UP001157167"/>
    </source>
</evidence>
<evidence type="ECO:0000313" key="3">
    <source>
        <dbReference type="EMBL" id="GLT21699.1"/>
    </source>
</evidence>
<accession>A0ABQ6F8Y0</accession>
<feature type="transmembrane region" description="Helical" evidence="1">
    <location>
        <begin position="187"/>
        <end position="205"/>
    </location>
</feature>
<keyword evidence="1" id="KW-0812">Transmembrane</keyword>
<sequence length="270" mass="29279">MTFYNPPHPHTLHTAMSLPRLAPGIVPALMAWMLYGLITFVIQSSSGISYLDWFKTAANAWRTGVLSLAVGSVVLLGWLAITRWDHLWRDPRRLPVTGVMKAAMGFWWAAIALRLAGVDWQAVPLDLLLAVVVSGVLVGFAEETLFRGFVLRALREGGRAESSAALWTAVCFGLFHLPNVLMGTGAVGVIQVFLAALSGSVLYVFRRHTGRLWPAMVAHGAWDISAFLAGGYAQPWLTATTLPMLGLSVLVGIVVLASIVRGDRHVVMLP</sequence>
<proteinExistence type="predicted"/>
<feature type="transmembrane region" description="Helical" evidence="1">
    <location>
        <begin position="212"/>
        <end position="233"/>
    </location>
</feature>
<dbReference type="InterPro" id="IPR052710">
    <property type="entry name" value="CAAX_protease"/>
</dbReference>
<keyword evidence="1" id="KW-0472">Membrane</keyword>